<accession>G0WAH4</accession>
<dbReference type="OMA" id="TKYDPIY"/>
<keyword evidence="6 9" id="KW-1133">Transmembrane helix</keyword>
<protein>
    <recommendedName>
        <fullName evidence="3">Signal peptidase complex subunit 2</fullName>
    </recommendedName>
</protein>
<organism evidence="10 11">
    <name type="scientific">Naumovozyma dairenensis (strain ATCC 10597 / BCRC 20456 / CBS 421 / NBRC 0211 / NRRL Y-12639)</name>
    <name type="common">Saccharomyces dairenensis</name>
    <dbReference type="NCBI Taxonomy" id="1071378"/>
    <lineage>
        <taxon>Eukaryota</taxon>
        <taxon>Fungi</taxon>
        <taxon>Dikarya</taxon>
        <taxon>Ascomycota</taxon>
        <taxon>Saccharomycotina</taxon>
        <taxon>Saccharomycetes</taxon>
        <taxon>Saccharomycetales</taxon>
        <taxon>Saccharomycetaceae</taxon>
        <taxon>Naumovozyma</taxon>
    </lineage>
</organism>
<evidence type="ECO:0000256" key="7">
    <source>
        <dbReference type="ARBA" id="ARBA00023136"/>
    </source>
</evidence>
<dbReference type="AlphaFoldDB" id="G0WAH4"/>
<dbReference type="GO" id="GO:0005787">
    <property type="term" value="C:signal peptidase complex"/>
    <property type="evidence" value="ECO:0007669"/>
    <property type="project" value="InterPro"/>
</dbReference>
<dbReference type="InterPro" id="IPR009582">
    <property type="entry name" value="Spc2/SPCS2"/>
</dbReference>
<comment type="function">
    <text evidence="8">Component of the signal peptidase complex (SPC) which catalyzes the cleavage of N-terminal signal sequences from nascent proteins as they are translocated into the lumen of the endoplasmic reticulum. Enhances the enzymatic activity of SPC and facilitates the interactions between different components of the translocation site.</text>
</comment>
<keyword evidence="11" id="KW-1185">Reference proteome</keyword>
<comment type="similarity">
    <text evidence="2">Belongs to the SPCS2 family.</text>
</comment>
<dbReference type="GO" id="GO:0006465">
    <property type="term" value="P:signal peptide processing"/>
    <property type="evidence" value="ECO:0007669"/>
    <property type="project" value="InterPro"/>
</dbReference>
<dbReference type="PANTHER" id="PTHR13085">
    <property type="entry name" value="MICROSOMAL SIGNAL PEPTIDASE 25 KDA SUBUNIT"/>
    <property type="match status" value="1"/>
</dbReference>
<keyword evidence="5" id="KW-0256">Endoplasmic reticulum</keyword>
<gene>
    <name evidence="10" type="primary">NDAI0D04720</name>
    <name evidence="10" type="ordered locus">NDAI_0D04720</name>
</gene>
<dbReference type="EMBL" id="HE580270">
    <property type="protein sequence ID" value="CCD24785.1"/>
    <property type="molecule type" value="Genomic_DNA"/>
</dbReference>
<evidence type="ECO:0000256" key="2">
    <source>
        <dbReference type="ARBA" id="ARBA00007324"/>
    </source>
</evidence>
<dbReference type="HOGENOM" id="CLU_131066_0_0_1"/>
<dbReference type="Pfam" id="PF06703">
    <property type="entry name" value="SPC25"/>
    <property type="match status" value="1"/>
</dbReference>
<dbReference type="STRING" id="1071378.G0WAH4"/>
<dbReference type="GO" id="GO:0045047">
    <property type="term" value="P:protein targeting to ER"/>
    <property type="evidence" value="ECO:0007669"/>
    <property type="project" value="TreeGrafter"/>
</dbReference>
<dbReference type="OrthoDB" id="29558at2759"/>
<dbReference type="PANTHER" id="PTHR13085:SF0">
    <property type="entry name" value="SIGNAL PEPTIDASE COMPLEX SUBUNIT 2"/>
    <property type="match status" value="1"/>
</dbReference>
<proteinExistence type="inferred from homology"/>
<evidence type="ECO:0000313" key="11">
    <source>
        <dbReference type="Proteomes" id="UP000000689"/>
    </source>
</evidence>
<dbReference type="KEGG" id="ndi:NDAI_0D04720"/>
<dbReference type="RefSeq" id="XP_003670028.1">
    <property type="nucleotide sequence ID" value="XM_003669980.1"/>
</dbReference>
<evidence type="ECO:0000256" key="4">
    <source>
        <dbReference type="ARBA" id="ARBA00022692"/>
    </source>
</evidence>
<evidence type="ECO:0000256" key="5">
    <source>
        <dbReference type="ARBA" id="ARBA00022824"/>
    </source>
</evidence>
<reference evidence="10 11" key="1">
    <citation type="journal article" date="2011" name="Proc. Natl. Acad. Sci. U.S.A.">
        <title>Evolutionary erosion of yeast sex chromosomes by mating-type switching accidents.</title>
        <authorList>
            <person name="Gordon J.L."/>
            <person name="Armisen D."/>
            <person name="Proux-Wera E."/>
            <person name="Oheigeartaigh S.S."/>
            <person name="Byrne K.P."/>
            <person name="Wolfe K.H."/>
        </authorList>
    </citation>
    <scope>NUCLEOTIDE SEQUENCE [LARGE SCALE GENOMIC DNA]</scope>
    <source>
        <strain evidence="11">ATCC 10597 / BCRC 20456 / CBS 421 / NBRC 0211 / NRRL Y-12639</strain>
    </source>
</reference>
<evidence type="ECO:0000256" key="9">
    <source>
        <dbReference type="SAM" id="Phobius"/>
    </source>
</evidence>
<keyword evidence="4 9" id="KW-0812">Transmembrane</keyword>
<evidence type="ECO:0000256" key="8">
    <source>
        <dbReference type="ARBA" id="ARBA00045608"/>
    </source>
</evidence>
<dbReference type="Proteomes" id="UP000000689">
    <property type="component" value="Chromosome 4"/>
</dbReference>
<evidence type="ECO:0000313" key="10">
    <source>
        <dbReference type="EMBL" id="CCD24785.1"/>
    </source>
</evidence>
<name>G0WAH4_NAUDC</name>
<evidence type="ECO:0000256" key="1">
    <source>
        <dbReference type="ARBA" id="ARBA00004477"/>
    </source>
</evidence>
<keyword evidence="7 9" id="KW-0472">Membrane</keyword>
<dbReference type="GeneID" id="11495188"/>
<feature type="transmembrane region" description="Helical" evidence="9">
    <location>
        <begin position="69"/>
        <end position="87"/>
    </location>
</feature>
<evidence type="ECO:0000256" key="6">
    <source>
        <dbReference type="ARBA" id="ARBA00022989"/>
    </source>
</evidence>
<comment type="subcellular location">
    <subcellularLocation>
        <location evidence="1">Endoplasmic reticulum membrane</location>
        <topology evidence="1">Multi-pass membrane protein</topology>
    </subcellularLocation>
</comment>
<dbReference type="eggNOG" id="ENOG502S2C7">
    <property type="taxonomic scope" value="Eukaryota"/>
</dbReference>
<feature type="transmembrane region" description="Helical" evidence="9">
    <location>
        <begin position="39"/>
        <end position="57"/>
    </location>
</feature>
<evidence type="ECO:0000256" key="3">
    <source>
        <dbReference type="ARBA" id="ARBA00017057"/>
    </source>
</evidence>
<sequence length="173" mass="19918">MSKPVNVYSTPEVAKVLDEALPSVLETLNYKESFKLIDIKLIIGYSIAAVAGTSFLLDKKLGHKNVIAYQEILVACYFFLSALLWYFKKYIEKSVTYTGQHSQNGSKIAISTSYEEAEPKYYVTFVKNDTKDEEFKRVLETTKVFNEAGYLQTKLLHDWFQEQLDTIEIKKDN</sequence>